<dbReference type="InterPro" id="IPR029787">
    <property type="entry name" value="Nucleotide_cyclase"/>
</dbReference>
<feature type="transmembrane region" description="Helical" evidence="1">
    <location>
        <begin position="280"/>
        <end position="305"/>
    </location>
</feature>
<feature type="transmembrane region" description="Helical" evidence="1">
    <location>
        <begin position="157"/>
        <end position="178"/>
    </location>
</feature>
<dbReference type="RefSeq" id="WP_215784136.1">
    <property type="nucleotide sequence ID" value="NZ_JAHKKG010000001.1"/>
</dbReference>
<feature type="transmembrane region" description="Helical" evidence="1">
    <location>
        <begin position="7"/>
        <end position="26"/>
    </location>
</feature>
<dbReference type="InterPro" id="IPR052155">
    <property type="entry name" value="Biofilm_reg_signaling"/>
</dbReference>
<dbReference type="InterPro" id="IPR000160">
    <property type="entry name" value="GGDEF_dom"/>
</dbReference>
<dbReference type="CDD" id="cd01949">
    <property type="entry name" value="GGDEF"/>
    <property type="match status" value="1"/>
</dbReference>
<dbReference type="SMART" id="SM00052">
    <property type="entry name" value="EAL"/>
    <property type="match status" value="1"/>
</dbReference>
<feature type="transmembrane region" description="Helical" evidence="1">
    <location>
        <begin position="89"/>
        <end position="111"/>
    </location>
</feature>
<proteinExistence type="predicted"/>
<accession>A0ABS5YFC5</accession>
<feature type="transmembrane region" description="Helical" evidence="1">
    <location>
        <begin position="255"/>
        <end position="274"/>
    </location>
</feature>
<feature type="transmembrane region" description="Helical" evidence="1">
    <location>
        <begin position="61"/>
        <end position="83"/>
    </location>
</feature>
<evidence type="ECO:0000259" key="3">
    <source>
        <dbReference type="PROSITE" id="PS50887"/>
    </source>
</evidence>
<dbReference type="SMART" id="SM00267">
    <property type="entry name" value="GGDEF"/>
    <property type="match status" value="1"/>
</dbReference>
<keyword evidence="1" id="KW-0472">Membrane</keyword>
<dbReference type="Gene3D" id="3.20.20.450">
    <property type="entry name" value="EAL domain"/>
    <property type="match status" value="1"/>
</dbReference>
<feature type="transmembrane region" description="Helical" evidence="1">
    <location>
        <begin position="187"/>
        <end position="206"/>
    </location>
</feature>
<keyword evidence="1" id="KW-0812">Transmembrane</keyword>
<comment type="caution">
    <text evidence="4">The sequence shown here is derived from an EMBL/GenBank/DDBJ whole genome shotgun (WGS) entry which is preliminary data.</text>
</comment>
<dbReference type="CDD" id="cd01948">
    <property type="entry name" value="EAL"/>
    <property type="match status" value="1"/>
</dbReference>
<gene>
    <name evidence="4" type="ORF">KOI35_01405</name>
</gene>
<dbReference type="InterPro" id="IPR043128">
    <property type="entry name" value="Rev_trsase/Diguanyl_cyclase"/>
</dbReference>
<feature type="transmembrane region" description="Helical" evidence="1">
    <location>
        <begin position="32"/>
        <end position="49"/>
    </location>
</feature>
<keyword evidence="1" id="KW-1133">Transmembrane helix</keyword>
<dbReference type="Pfam" id="PF00563">
    <property type="entry name" value="EAL"/>
    <property type="match status" value="1"/>
</dbReference>
<feature type="domain" description="GGDEF" evidence="3">
    <location>
        <begin position="343"/>
        <end position="475"/>
    </location>
</feature>
<dbReference type="SUPFAM" id="SSF141868">
    <property type="entry name" value="EAL domain-like"/>
    <property type="match status" value="1"/>
</dbReference>
<reference evidence="4 5" key="1">
    <citation type="submission" date="2021-06" db="EMBL/GenBank/DDBJ databases">
        <title>Actinoplanes lichenicola sp. nov., and Actinoplanes ovalisporus sp. nov., isolated from lichen in Thailand.</title>
        <authorList>
            <person name="Saeng-In P."/>
            <person name="Kanchanasin P."/>
            <person name="Yuki M."/>
            <person name="Kudo T."/>
            <person name="Ohkuma M."/>
            <person name="Phongsopitanun W."/>
            <person name="Tanasupawat S."/>
        </authorList>
    </citation>
    <scope>NUCLEOTIDE SEQUENCE [LARGE SCALE GENOMIC DNA]</scope>
    <source>
        <strain evidence="4 5">NBRC 110975</strain>
    </source>
</reference>
<feature type="transmembrane region" description="Helical" evidence="1">
    <location>
        <begin position="123"/>
        <end position="145"/>
    </location>
</feature>
<name>A0ABS5YFC5_9ACTN</name>
<evidence type="ECO:0000313" key="4">
    <source>
        <dbReference type="EMBL" id="MBU2662154.1"/>
    </source>
</evidence>
<dbReference type="InterPro" id="IPR001633">
    <property type="entry name" value="EAL_dom"/>
</dbReference>
<dbReference type="PROSITE" id="PS50883">
    <property type="entry name" value="EAL"/>
    <property type="match status" value="1"/>
</dbReference>
<dbReference type="Gene3D" id="3.30.70.270">
    <property type="match status" value="1"/>
</dbReference>
<sequence>MRGRTGWLGWPAAATAVFLVYVLLAGDLQRSALGSLTSLVTSVLAVVIVRRRRPADARLWYVLVGGLIVWAVGDLITLYHAAVLHALPFPSWADACYLGAYPLLIGGLFGLSRPPRQRSLAGLLDFAVIVTGVGLVYWVFVIAPIADEPGMPELVRLVLMAYPTTGLLQIAVTLPMVLRVGGRSPTLWLLTMCSLAGMLGNAGYSFLPPDSFLADVSLGLFLFAYICIPGAARYAPTTPIETDELTQERFGRARLMLLGVSTLPVPVVLLLQGLREPAHVSWLPVAAGSILLFALVLARLSGFVATVQLQSRQLKDLAMRDDLTGLPNRRRFELRLREAMAGGQVQLALLDLNRFKDVNDRFGHATGDRMLAVVGARLAGAVRHADLVARLGGDEFAVIVRNADPPAMDGTIERLLAVLRRPVEVDGHEMLMTAAVGSAGNEGTEDPYEVLRRADVAMYVAKASTERGHLRYLPQMDQDAGEQARLGAEMRTALDEGQFRVFYQPIVSLPEGRIVSVEALVRWDHPVRGFVSPAEFISVAEQNGLIVELGEWILRESCAQAVAWRDAYGEKAPQRMSVNVSARQLAEPRFPELVASVLASSGLPAAGLVVEVTETAVFGGGRTVQAVNEIHALGVRIALDDFGTGHSSLTLLQTVPVDILKVDKSFVDNITMAGRHAVIATALIMVSDGLGLMAVAEGVETAEQAAELHRLGYRLAQGYYFGKPSPEPEFDAVNEAVRPGSAVRPGR</sequence>
<evidence type="ECO:0000259" key="2">
    <source>
        <dbReference type="PROSITE" id="PS50883"/>
    </source>
</evidence>
<keyword evidence="5" id="KW-1185">Reference proteome</keyword>
<organism evidence="4 5">
    <name type="scientific">Paractinoplanes bogorensis</name>
    <dbReference type="NCBI Taxonomy" id="1610840"/>
    <lineage>
        <taxon>Bacteria</taxon>
        <taxon>Bacillati</taxon>
        <taxon>Actinomycetota</taxon>
        <taxon>Actinomycetes</taxon>
        <taxon>Micromonosporales</taxon>
        <taxon>Micromonosporaceae</taxon>
        <taxon>Paractinoplanes</taxon>
    </lineage>
</organism>
<dbReference type="PANTHER" id="PTHR44757:SF2">
    <property type="entry name" value="BIOFILM ARCHITECTURE MAINTENANCE PROTEIN MBAA"/>
    <property type="match status" value="1"/>
</dbReference>
<dbReference type="Proteomes" id="UP001519654">
    <property type="component" value="Unassembled WGS sequence"/>
</dbReference>
<feature type="domain" description="EAL" evidence="2">
    <location>
        <begin position="483"/>
        <end position="738"/>
    </location>
</feature>
<dbReference type="InterPro" id="IPR035919">
    <property type="entry name" value="EAL_sf"/>
</dbReference>
<dbReference type="PANTHER" id="PTHR44757">
    <property type="entry name" value="DIGUANYLATE CYCLASE DGCP"/>
    <property type="match status" value="1"/>
</dbReference>
<evidence type="ECO:0000313" key="5">
    <source>
        <dbReference type="Proteomes" id="UP001519654"/>
    </source>
</evidence>
<dbReference type="EMBL" id="JAHKKG010000001">
    <property type="protein sequence ID" value="MBU2662154.1"/>
    <property type="molecule type" value="Genomic_DNA"/>
</dbReference>
<protein>
    <submittedName>
        <fullName evidence="4">EAL domain-containing protein</fullName>
    </submittedName>
</protein>
<dbReference type="SUPFAM" id="SSF55073">
    <property type="entry name" value="Nucleotide cyclase"/>
    <property type="match status" value="1"/>
</dbReference>
<dbReference type="NCBIfam" id="TIGR00254">
    <property type="entry name" value="GGDEF"/>
    <property type="match status" value="1"/>
</dbReference>
<dbReference type="Pfam" id="PF00990">
    <property type="entry name" value="GGDEF"/>
    <property type="match status" value="1"/>
</dbReference>
<feature type="transmembrane region" description="Helical" evidence="1">
    <location>
        <begin position="212"/>
        <end position="234"/>
    </location>
</feature>
<evidence type="ECO:0000256" key="1">
    <source>
        <dbReference type="SAM" id="Phobius"/>
    </source>
</evidence>
<dbReference type="PROSITE" id="PS50887">
    <property type="entry name" value="GGDEF"/>
    <property type="match status" value="1"/>
</dbReference>